<evidence type="ECO:0000313" key="2">
    <source>
        <dbReference type="Proteomes" id="UP000494249"/>
    </source>
</evidence>
<gene>
    <name evidence="1" type="ORF">LMG22037_05927</name>
</gene>
<accession>A0A6J5CFP4</accession>
<reference evidence="1 2" key="1">
    <citation type="submission" date="2020-04" db="EMBL/GenBank/DDBJ databases">
        <authorList>
            <person name="De Canck E."/>
        </authorList>
    </citation>
    <scope>NUCLEOTIDE SEQUENCE [LARGE SCALE GENOMIC DNA]</scope>
    <source>
        <strain evidence="1 2">LMG 22037</strain>
    </source>
</reference>
<evidence type="ECO:0000313" key="1">
    <source>
        <dbReference type="EMBL" id="CAB3735052.1"/>
    </source>
</evidence>
<name>A0A6J5CFP4_9BURK</name>
<protein>
    <submittedName>
        <fullName evidence="1">Uncharacterized protein</fullName>
    </submittedName>
</protein>
<dbReference type="Proteomes" id="UP000494249">
    <property type="component" value="Unassembled WGS sequence"/>
</dbReference>
<dbReference type="AlphaFoldDB" id="A0A6J5CFP4"/>
<dbReference type="EMBL" id="CADIKB010000050">
    <property type="protein sequence ID" value="CAB3735052.1"/>
    <property type="molecule type" value="Genomic_DNA"/>
</dbReference>
<proteinExistence type="predicted"/>
<sequence>MKFHKGKYTKEQQAWCENYEARTDFDPLMDDFEAGNETFYEAAQKSIRWFEDHSSDALNSISHNVPGWEAALDAEMDARDAARHN</sequence>
<organism evidence="1 2">
    <name type="scientific">Paraburkholderia phenoliruptrix</name>
    <dbReference type="NCBI Taxonomy" id="252970"/>
    <lineage>
        <taxon>Bacteria</taxon>
        <taxon>Pseudomonadati</taxon>
        <taxon>Pseudomonadota</taxon>
        <taxon>Betaproteobacteria</taxon>
        <taxon>Burkholderiales</taxon>
        <taxon>Burkholderiaceae</taxon>
        <taxon>Paraburkholderia</taxon>
    </lineage>
</organism>
<dbReference type="RefSeq" id="WP_035477214.1">
    <property type="nucleotide sequence ID" value="NZ_CADFGL010000048.1"/>
</dbReference>